<keyword evidence="4" id="KW-1185">Reference proteome</keyword>
<name>A0A445E4I6_ARAHY</name>
<dbReference type="AlphaFoldDB" id="A0A445E4I6"/>
<evidence type="ECO:0000256" key="1">
    <source>
        <dbReference type="SAM" id="MobiDB-lite"/>
    </source>
</evidence>
<dbReference type="EMBL" id="SDMP01000003">
    <property type="protein sequence ID" value="RYR70255.1"/>
    <property type="molecule type" value="Genomic_DNA"/>
</dbReference>
<sequence length="83" mass="9451">MPKMRRQIVVLILFTLLMMLSDSALNHVTANAQDIQPVQFKLKTLQPIPRSEHITSWGEEKRTHRKHPSGPNPVGNHLPPTKP</sequence>
<organism evidence="3 4">
    <name type="scientific">Arachis hypogaea</name>
    <name type="common">Peanut</name>
    <dbReference type="NCBI Taxonomy" id="3818"/>
    <lineage>
        <taxon>Eukaryota</taxon>
        <taxon>Viridiplantae</taxon>
        <taxon>Streptophyta</taxon>
        <taxon>Embryophyta</taxon>
        <taxon>Tracheophyta</taxon>
        <taxon>Spermatophyta</taxon>
        <taxon>Magnoliopsida</taxon>
        <taxon>eudicotyledons</taxon>
        <taxon>Gunneridae</taxon>
        <taxon>Pentapetalae</taxon>
        <taxon>rosids</taxon>
        <taxon>fabids</taxon>
        <taxon>Fabales</taxon>
        <taxon>Fabaceae</taxon>
        <taxon>Papilionoideae</taxon>
        <taxon>50 kb inversion clade</taxon>
        <taxon>dalbergioids sensu lato</taxon>
        <taxon>Dalbergieae</taxon>
        <taxon>Pterocarpus clade</taxon>
        <taxon>Arachis</taxon>
    </lineage>
</organism>
<keyword evidence="2" id="KW-0732">Signal</keyword>
<dbReference type="Gramene" id="arahy.Tifrunner.gnm2.ann2.Ah03g032900.1">
    <property type="protein sequence ID" value="arahy.Tifrunner.gnm2.ann2.Ah03g032900.1-CDS"/>
    <property type="gene ID" value="arahy.Tifrunner.gnm2.ann2.Ah03g032900"/>
</dbReference>
<comment type="caution">
    <text evidence="3">The sequence shown here is derived from an EMBL/GenBank/DDBJ whole genome shotgun (WGS) entry which is preliminary data.</text>
</comment>
<feature type="compositionally biased region" description="Basic and acidic residues" evidence="1">
    <location>
        <begin position="51"/>
        <end position="62"/>
    </location>
</feature>
<evidence type="ECO:0000256" key="2">
    <source>
        <dbReference type="SAM" id="SignalP"/>
    </source>
</evidence>
<accession>A0A445E4I6</accession>
<feature type="chain" id="PRO_5019360558" description="CLAVATA3/ESR (CLE)-related protein" evidence="2">
    <location>
        <begin position="24"/>
        <end position="83"/>
    </location>
</feature>
<reference evidence="3 4" key="1">
    <citation type="submission" date="2019-01" db="EMBL/GenBank/DDBJ databases">
        <title>Sequencing of cultivated peanut Arachis hypogaea provides insights into genome evolution and oil improvement.</title>
        <authorList>
            <person name="Chen X."/>
        </authorList>
    </citation>
    <scope>NUCLEOTIDE SEQUENCE [LARGE SCALE GENOMIC DNA]</scope>
    <source>
        <strain evidence="4">cv. Fuhuasheng</strain>
        <tissue evidence="3">Leaves</tissue>
    </source>
</reference>
<protein>
    <recommendedName>
        <fullName evidence="5">CLAVATA3/ESR (CLE)-related protein</fullName>
    </recommendedName>
</protein>
<feature type="signal peptide" evidence="2">
    <location>
        <begin position="1"/>
        <end position="23"/>
    </location>
</feature>
<evidence type="ECO:0008006" key="5">
    <source>
        <dbReference type="Google" id="ProtNLM"/>
    </source>
</evidence>
<proteinExistence type="predicted"/>
<dbReference type="Proteomes" id="UP000289738">
    <property type="component" value="Chromosome A03"/>
</dbReference>
<feature type="region of interest" description="Disordered" evidence="1">
    <location>
        <begin position="51"/>
        <end position="83"/>
    </location>
</feature>
<gene>
    <name evidence="3" type="ORF">Ahy_A03g016758</name>
</gene>
<evidence type="ECO:0000313" key="4">
    <source>
        <dbReference type="Proteomes" id="UP000289738"/>
    </source>
</evidence>
<evidence type="ECO:0000313" key="3">
    <source>
        <dbReference type="EMBL" id="RYR70255.1"/>
    </source>
</evidence>